<dbReference type="AlphaFoldDB" id="A0AAW0UN07"/>
<name>A0AAW0UN07_SCYPA</name>
<reference evidence="1 2" key="1">
    <citation type="submission" date="2023-03" db="EMBL/GenBank/DDBJ databases">
        <title>High-quality genome of Scylla paramamosain provides insights in environmental adaptation.</title>
        <authorList>
            <person name="Zhang L."/>
        </authorList>
    </citation>
    <scope>NUCLEOTIDE SEQUENCE [LARGE SCALE GENOMIC DNA]</scope>
    <source>
        <strain evidence="1">LZ_2023a</strain>
        <tissue evidence="1">Muscle</tissue>
    </source>
</reference>
<sequence>MVILETSAQGLVEQGHLNTFTFGEFVSRVMQSWGTCYYANCCQVLDKIDSINRPTPPPPSHSLKISTMAGITSRFMARTLTSIHTTPVLRSSTKTISSFKRLLNFVQQERIQAEEMEDIDFVRHHLEVLSFWHDEAEKMSQTKLSPSSPEQNVQGVLREQIVELMEQLVDEGAVDARTG</sequence>
<organism evidence="1 2">
    <name type="scientific">Scylla paramamosain</name>
    <name type="common">Mud crab</name>
    <dbReference type="NCBI Taxonomy" id="85552"/>
    <lineage>
        <taxon>Eukaryota</taxon>
        <taxon>Metazoa</taxon>
        <taxon>Ecdysozoa</taxon>
        <taxon>Arthropoda</taxon>
        <taxon>Crustacea</taxon>
        <taxon>Multicrustacea</taxon>
        <taxon>Malacostraca</taxon>
        <taxon>Eumalacostraca</taxon>
        <taxon>Eucarida</taxon>
        <taxon>Decapoda</taxon>
        <taxon>Pleocyemata</taxon>
        <taxon>Brachyura</taxon>
        <taxon>Eubrachyura</taxon>
        <taxon>Portunoidea</taxon>
        <taxon>Portunidae</taxon>
        <taxon>Portuninae</taxon>
        <taxon>Scylla</taxon>
    </lineage>
</organism>
<dbReference type="Proteomes" id="UP001487740">
    <property type="component" value="Unassembled WGS sequence"/>
</dbReference>
<protein>
    <submittedName>
        <fullName evidence="1">Uncharacterized protein</fullName>
    </submittedName>
</protein>
<comment type="caution">
    <text evidence="1">The sequence shown here is derived from an EMBL/GenBank/DDBJ whole genome shotgun (WGS) entry which is preliminary data.</text>
</comment>
<evidence type="ECO:0000313" key="2">
    <source>
        <dbReference type="Proteomes" id="UP001487740"/>
    </source>
</evidence>
<proteinExistence type="predicted"/>
<evidence type="ECO:0000313" key="1">
    <source>
        <dbReference type="EMBL" id="KAK8400245.1"/>
    </source>
</evidence>
<dbReference type="EMBL" id="JARAKH010000010">
    <property type="protein sequence ID" value="KAK8400245.1"/>
    <property type="molecule type" value="Genomic_DNA"/>
</dbReference>
<keyword evidence="2" id="KW-1185">Reference proteome</keyword>
<accession>A0AAW0UN07</accession>
<gene>
    <name evidence="1" type="ORF">O3P69_003151</name>
</gene>